<dbReference type="PANTHER" id="PTHR10887:SF495">
    <property type="entry name" value="HELICASE SENATAXIN ISOFORM X1-RELATED"/>
    <property type="match status" value="1"/>
</dbReference>
<dbReference type="Pfam" id="PF13604">
    <property type="entry name" value="AAA_30"/>
    <property type="match status" value="1"/>
</dbReference>
<dbReference type="InterPro" id="IPR045055">
    <property type="entry name" value="DNA2/NAM7-like"/>
</dbReference>
<dbReference type="EMBL" id="AWVQ01000009">
    <property type="protein sequence ID" value="ERK73554.1"/>
    <property type="molecule type" value="Genomic_DNA"/>
</dbReference>
<sequence length="1420" mass="156120">MPRVEKTSITQFAATGCEKQLRLSMHPPSGKYDAERKLLDLPHRQVRPALNEITRAGDEWGNQKVHDLDSAFGSANLIGGARKLTGGQTTPGLDFAACELEEKLRAGVQPGQFLIEAEFDADTPTFRRTHNLDAITFADVNGPLDLARVRPDVIEVAGPALPNISDHIIDTDGTIRVPDASDTRIVLRVIDVKLTSEPGPNYFAELSYYVLTLAAFLQNKGLDTDFAVSAFPAVWPGSEDESKLVAATRGNADTATRLDAFHDDLEVAPLRVFVSETLRVLRTLIPRVLSTPFDELPWTVTTGCQGCDNLGQEFNPEPGKRASDWDPKHCLPTAKRDQHLSRLPFLSRGAFQILKERGYETVPSVAGLPATDASFDAHHRLRGQRQIVGARARALSGQTVPALRDTATSAAIPSFAKLRVHLTADFDPGSAITLAFGLNWAWLVKGDRLTTVSSTRTRVHYTQTKTFDAEWDALAALLDDIDALFAEATKKDPDATFQVYVWDSVTLDHLSRVIGRHLPKIIGTDRLKRLAWLFPPEDVVGTAFLAATPAVSVVRDAAKALLSLDLAHTYTLLTTARRFHQADYAYTDFKVPLFWEDPFTDQIPPERAHQVWRARRTPGAPTQTELVASLERTVKTKLWALGQVTGHLTDELRGRLTRQAPKISQLRPPEDLGSASLLGVLLHAHAKLNGALSSLEVTQIRALPVEEQEAKFRAARITRRLTGADEAAVLAAAGLTGSPHRFVFQLSPGSVDIVAKPGDFGWSIVPEELIVKLDWGYTSFVKTAGHGQLANQWASDYMASRAKLQDVFGATVEHIDRTAGTMIVDFAHYWPNHPIQRKALIDARLVQLDHDLVMEPVAVEFFVKKLADTLKVIKNPPLATRDPRIQHATGVTRKPNRGTPHPIQDFLWDAANTATAPTTTTRDLAQFRTIVEARNHHLNDSQWRAWENALTKRLSLIWGPPGTGKTQTLRAILAALTAEPSQPVLIAVTAQTYTAVDNVLKNLLTELDTHAPHVRVRRVRSSTRETPDWLPAGPIDVDSNELTSLVAELKAGGTFLIAGPSEQLHKLIKEATGTHAGPLFDVVIVDEAGQLDVAHAVLPLAGVRPGAQVIVAGDPKQLPPIHAAEPPRDLTFVVGSIYEFFHLEHAVGDLPLLRNYRSNAEIVALGTTAGYPPELVADKPDRRIRYRTGCDGVSRPPTWPANLSFSEGVPAAADPDRPVVSLTYPEGVSGQWNPFEVDVVVQLVTWYALSLAEGVDGGAGTPIDWEYFWTEGIGIVTVHRAQRARIIHTLTSMFATAAAHPSTANWIANAVDTVERFQGQERDIIVATYAVGDPDTVAEEEEFLHNLNRFNVLATRPRAKLIVIASRELIAHLSSDLKTIRSSEMLKDFVDVFCTHELPVTFEHILDGRPKTVTVDMRWR</sequence>
<dbReference type="InterPro" id="IPR027417">
    <property type="entry name" value="P-loop_NTPase"/>
</dbReference>
<dbReference type="PATRIC" id="fig|1358026.3.peg.96"/>
<dbReference type="InterPro" id="IPR003593">
    <property type="entry name" value="AAA+_ATPase"/>
</dbReference>
<proteinExistence type="predicted"/>
<dbReference type="SMART" id="SM00382">
    <property type="entry name" value="AAA"/>
    <property type="match status" value="1"/>
</dbReference>
<dbReference type="CDD" id="cd17934">
    <property type="entry name" value="DEXXQc_Upf1-like"/>
    <property type="match status" value="1"/>
</dbReference>
<dbReference type="Pfam" id="PF13087">
    <property type="entry name" value="AAA_12"/>
    <property type="match status" value="1"/>
</dbReference>
<dbReference type="HOGENOM" id="CLU_264822_0_0_11"/>
<dbReference type="PANTHER" id="PTHR10887">
    <property type="entry name" value="DNA2/NAM7 HELICASE FAMILY"/>
    <property type="match status" value="1"/>
</dbReference>
<dbReference type="Gene3D" id="3.40.50.300">
    <property type="entry name" value="P-loop containing nucleotide triphosphate hydrolases"/>
    <property type="match status" value="2"/>
</dbReference>
<protein>
    <recommendedName>
        <fullName evidence="1">AAA+ ATPase domain-containing protein</fullName>
    </recommendedName>
</protein>
<dbReference type="InterPro" id="IPR041679">
    <property type="entry name" value="DNA2/NAM7-like_C"/>
</dbReference>
<evidence type="ECO:0000259" key="1">
    <source>
        <dbReference type="SMART" id="SM00382"/>
    </source>
</evidence>
<reference evidence="2 3" key="1">
    <citation type="submission" date="2013-08" db="EMBL/GenBank/DDBJ databases">
        <authorList>
            <person name="Weinstock G."/>
            <person name="Sodergren E."/>
            <person name="Wylie T."/>
            <person name="Fulton L."/>
            <person name="Fulton R."/>
            <person name="Fronick C."/>
            <person name="O'Laughlin M."/>
            <person name="Godfrey J."/>
            <person name="Miner T."/>
            <person name="Herter B."/>
            <person name="Appelbaum E."/>
            <person name="Cordes M."/>
            <person name="Lek S."/>
            <person name="Wollam A."/>
            <person name="Pepin K.H."/>
            <person name="Palsikar V.B."/>
            <person name="Mitreva M."/>
            <person name="Wilson R.K."/>
        </authorList>
    </citation>
    <scope>NUCLEOTIDE SEQUENCE [LARGE SCALE GENOMIC DNA]</scope>
    <source>
        <strain evidence="2 3">ATCC 14665</strain>
    </source>
</reference>
<dbReference type="SUPFAM" id="SSF52540">
    <property type="entry name" value="P-loop containing nucleoside triphosphate hydrolases"/>
    <property type="match status" value="1"/>
</dbReference>
<dbReference type="OrthoDB" id="190275at2"/>
<organism evidence="2 3">
    <name type="scientific">Leifsonia aquatica ATCC 14665</name>
    <dbReference type="NCBI Taxonomy" id="1358026"/>
    <lineage>
        <taxon>Bacteria</taxon>
        <taxon>Bacillati</taxon>
        <taxon>Actinomycetota</taxon>
        <taxon>Actinomycetes</taxon>
        <taxon>Micrococcales</taxon>
        <taxon>Microbacteriaceae</taxon>
        <taxon>Leifsonia</taxon>
    </lineage>
</organism>
<evidence type="ECO:0000313" key="3">
    <source>
        <dbReference type="Proteomes" id="UP000016605"/>
    </source>
</evidence>
<accession>U2RYG9</accession>
<feature type="domain" description="AAA+ ATPase" evidence="1">
    <location>
        <begin position="951"/>
        <end position="1190"/>
    </location>
</feature>
<evidence type="ECO:0000313" key="2">
    <source>
        <dbReference type="EMBL" id="ERK73554.1"/>
    </source>
</evidence>
<comment type="caution">
    <text evidence="2">The sequence shown here is derived from an EMBL/GenBank/DDBJ whole genome shotgun (WGS) entry which is preliminary data.</text>
</comment>
<gene>
    <name evidence="2" type="ORF">N136_00112</name>
</gene>
<dbReference type="Proteomes" id="UP000016605">
    <property type="component" value="Unassembled WGS sequence"/>
</dbReference>
<name>U2RYG9_LEIAQ</name>
<dbReference type="PROSITE" id="PS51257">
    <property type="entry name" value="PROKAR_LIPOPROTEIN"/>
    <property type="match status" value="1"/>
</dbReference>